<dbReference type="Proteomes" id="UP001224890">
    <property type="component" value="Unassembled WGS sequence"/>
</dbReference>
<dbReference type="RefSeq" id="XP_060426927.1">
    <property type="nucleotide sequence ID" value="XM_060575452.1"/>
</dbReference>
<evidence type="ECO:0000313" key="1">
    <source>
        <dbReference type="EMBL" id="KAK1672924.1"/>
    </source>
</evidence>
<accession>A0AAJ0EV66</accession>
<organism evidence="1 2">
    <name type="scientific">Colletotrichum godetiae</name>
    <dbReference type="NCBI Taxonomy" id="1209918"/>
    <lineage>
        <taxon>Eukaryota</taxon>
        <taxon>Fungi</taxon>
        <taxon>Dikarya</taxon>
        <taxon>Ascomycota</taxon>
        <taxon>Pezizomycotina</taxon>
        <taxon>Sordariomycetes</taxon>
        <taxon>Hypocreomycetidae</taxon>
        <taxon>Glomerellales</taxon>
        <taxon>Glomerellaceae</taxon>
        <taxon>Colletotrichum</taxon>
        <taxon>Colletotrichum acutatum species complex</taxon>
    </lineage>
</organism>
<proteinExistence type="predicted"/>
<keyword evidence="2" id="KW-1185">Reference proteome</keyword>
<dbReference type="GeneID" id="85459978"/>
<evidence type="ECO:0000313" key="2">
    <source>
        <dbReference type="Proteomes" id="UP001224890"/>
    </source>
</evidence>
<sequence length="92" mass="11164">MEGYACSEQVWARRLDSWTRRQEDWARHQEDWAQREEEQESHRLLLAMRYKYPVNMCRAKTQYLRAMERQEWEQDKGAFGLAGHGRSSWATV</sequence>
<dbReference type="AlphaFoldDB" id="A0AAJ0EV66"/>
<comment type="caution">
    <text evidence="1">The sequence shown here is derived from an EMBL/GenBank/DDBJ whole genome shotgun (WGS) entry which is preliminary data.</text>
</comment>
<name>A0AAJ0EV66_9PEZI</name>
<gene>
    <name evidence="1" type="ORF">BDP55DRAFT_671418</name>
</gene>
<dbReference type="EMBL" id="JAHMHR010000034">
    <property type="protein sequence ID" value="KAK1672924.1"/>
    <property type="molecule type" value="Genomic_DNA"/>
</dbReference>
<protein>
    <submittedName>
        <fullName evidence="1">Uncharacterized protein</fullName>
    </submittedName>
</protein>
<reference evidence="1" key="1">
    <citation type="submission" date="2021-06" db="EMBL/GenBank/DDBJ databases">
        <title>Comparative genomics, transcriptomics and evolutionary studies reveal genomic signatures of adaptation to plant cell wall in hemibiotrophic fungi.</title>
        <authorList>
            <consortium name="DOE Joint Genome Institute"/>
            <person name="Baroncelli R."/>
            <person name="Diaz J.F."/>
            <person name="Benocci T."/>
            <person name="Peng M."/>
            <person name="Battaglia E."/>
            <person name="Haridas S."/>
            <person name="Andreopoulos W."/>
            <person name="Labutti K."/>
            <person name="Pangilinan J."/>
            <person name="Floch G.L."/>
            <person name="Makela M.R."/>
            <person name="Henrissat B."/>
            <person name="Grigoriev I.V."/>
            <person name="Crouch J.A."/>
            <person name="De Vries R.P."/>
            <person name="Sukno S.A."/>
            <person name="Thon M.R."/>
        </authorList>
    </citation>
    <scope>NUCLEOTIDE SEQUENCE</scope>
    <source>
        <strain evidence="1">CBS 193.32</strain>
    </source>
</reference>